<evidence type="ECO:0000256" key="5">
    <source>
        <dbReference type="ARBA" id="ARBA00022764"/>
    </source>
</evidence>
<dbReference type="InterPro" id="IPR052721">
    <property type="entry name" value="ET_Amicyanin"/>
</dbReference>
<keyword evidence="7" id="KW-0186">Copper</keyword>
<keyword evidence="6" id="KW-0249">Electron transport</keyword>
<dbReference type="PRINTS" id="PR00155">
    <property type="entry name" value="AMICYANIN"/>
</dbReference>
<sequence>MDKSQTPVEDAPKASQKRPTWLVGLAIVALAGVLFSFASLSSSKTENSALPASLQSNPVATQLYEKLADAQATSKAVEMKGYAFSPSTLQISVGDTVTWTNNDSAPHNVVVTDGPEKFSSPLIQQGQTFSHTFTQAGTYSYYCSVHPDMKATITVTGGGATTQPTTGAPTSAPAPSSSSSMPMPSSSESSSHSMPSSTPSSGTGCVSHEVLQPILDHVKSAHLETSPGQQVTDLLNLDQYVKTHTVWLEQVLSPVFNGDADQVAKDTLAPILQHVQSAHLETSLGQQVTDLLNLDQYIKTHTVWLEQVLTPLMSQLTC</sequence>
<evidence type="ECO:0000256" key="6">
    <source>
        <dbReference type="ARBA" id="ARBA00022982"/>
    </source>
</evidence>
<dbReference type="Gene3D" id="2.60.40.420">
    <property type="entry name" value="Cupredoxins - blue copper proteins"/>
    <property type="match status" value="1"/>
</dbReference>
<comment type="cofactor">
    <cofactor evidence="1">
        <name>Cu cation</name>
        <dbReference type="ChEBI" id="CHEBI:23378"/>
    </cofactor>
</comment>
<evidence type="ECO:0000256" key="4">
    <source>
        <dbReference type="ARBA" id="ARBA00022723"/>
    </source>
</evidence>
<dbReference type="SUPFAM" id="SSF49503">
    <property type="entry name" value="Cupredoxins"/>
    <property type="match status" value="1"/>
</dbReference>
<dbReference type="Proteomes" id="UP000715441">
    <property type="component" value="Unassembled WGS sequence"/>
</dbReference>
<protein>
    <submittedName>
        <fullName evidence="11">Cupredoxin family copper-binding protein</fullName>
    </submittedName>
</protein>
<dbReference type="InterPro" id="IPR000923">
    <property type="entry name" value="BlueCu_1"/>
</dbReference>
<dbReference type="InterPro" id="IPR035668">
    <property type="entry name" value="Amicyanin"/>
</dbReference>
<dbReference type="InterPro" id="IPR008972">
    <property type="entry name" value="Cupredoxin"/>
</dbReference>
<evidence type="ECO:0000256" key="8">
    <source>
        <dbReference type="SAM" id="MobiDB-lite"/>
    </source>
</evidence>
<organism evidence="11 12">
    <name type="scientific">Amycolatopsis acididurans</name>
    <dbReference type="NCBI Taxonomy" id="2724524"/>
    <lineage>
        <taxon>Bacteria</taxon>
        <taxon>Bacillati</taxon>
        <taxon>Actinomycetota</taxon>
        <taxon>Actinomycetes</taxon>
        <taxon>Pseudonocardiales</taxon>
        <taxon>Pseudonocardiaceae</taxon>
        <taxon>Amycolatopsis</taxon>
    </lineage>
</organism>
<accession>A0ABX1J578</accession>
<keyword evidence="9" id="KW-0812">Transmembrane</keyword>
<keyword evidence="12" id="KW-1185">Reference proteome</keyword>
<evidence type="ECO:0000313" key="12">
    <source>
        <dbReference type="Proteomes" id="UP000715441"/>
    </source>
</evidence>
<dbReference type="EMBL" id="JAAXLS010000005">
    <property type="protein sequence ID" value="NKQ53485.1"/>
    <property type="molecule type" value="Genomic_DNA"/>
</dbReference>
<keyword evidence="5" id="KW-0574">Periplasm</keyword>
<comment type="caution">
    <text evidence="11">The sequence shown here is derived from an EMBL/GenBank/DDBJ whole genome shotgun (WGS) entry which is preliminary data.</text>
</comment>
<evidence type="ECO:0000256" key="1">
    <source>
        <dbReference type="ARBA" id="ARBA00001935"/>
    </source>
</evidence>
<feature type="region of interest" description="Disordered" evidence="8">
    <location>
        <begin position="156"/>
        <end position="206"/>
    </location>
</feature>
<evidence type="ECO:0000259" key="10">
    <source>
        <dbReference type="Pfam" id="PF00127"/>
    </source>
</evidence>
<name>A0ABX1J578_9PSEU</name>
<proteinExistence type="predicted"/>
<feature type="domain" description="Blue (type 1) copper" evidence="10">
    <location>
        <begin position="77"/>
        <end position="155"/>
    </location>
</feature>
<keyword evidence="3" id="KW-0813">Transport</keyword>
<evidence type="ECO:0000256" key="9">
    <source>
        <dbReference type="SAM" id="Phobius"/>
    </source>
</evidence>
<feature type="transmembrane region" description="Helical" evidence="9">
    <location>
        <begin position="21"/>
        <end position="40"/>
    </location>
</feature>
<keyword evidence="9" id="KW-1133">Transmembrane helix</keyword>
<dbReference type="Pfam" id="PF00127">
    <property type="entry name" value="Copper-bind"/>
    <property type="match status" value="1"/>
</dbReference>
<dbReference type="InterPro" id="IPR002386">
    <property type="entry name" value="Amicyanin/Pseudoazurin"/>
</dbReference>
<feature type="compositionally biased region" description="Low complexity" evidence="8">
    <location>
        <begin position="156"/>
        <end position="204"/>
    </location>
</feature>
<gene>
    <name evidence="11" type="ORF">HFP15_11395</name>
</gene>
<keyword evidence="4" id="KW-0479">Metal-binding</keyword>
<evidence type="ECO:0000313" key="11">
    <source>
        <dbReference type="EMBL" id="NKQ53485.1"/>
    </source>
</evidence>
<comment type="subcellular location">
    <subcellularLocation>
        <location evidence="2">Periplasm</location>
    </subcellularLocation>
</comment>
<evidence type="ECO:0000256" key="3">
    <source>
        <dbReference type="ARBA" id="ARBA00022448"/>
    </source>
</evidence>
<evidence type="ECO:0000256" key="2">
    <source>
        <dbReference type="ARBA" id="ARBA00004418"/>
    </source>
</evidence>
<evidence type="ECO:0000256" key="7">
    <source>
        <dbReference type="ARBA" id="ARBA00023008"/>
    </source>
</evidence>
<dbReference type="PANTHER" id="PTHR36507">
    <property type="entry name" value="BLL1555 PROTEIN"/>
    <property type="match status" value="1"/>
</dbReference>
<dbReference type="CDD" id="cd13921">
    <property type="entry name" value="Amicyanin"/>
    <property type="match status" value="1"/>
</dbReference>
<dbReference type="PANTHER" id="PTHR36507:SF1">
    <property type="entry name" value="BLL1555 PROTEIN"/>
    <property type="match status" value="1"/>
</dbReference>
<keyword evidence="9" id="KW-0472">Membrane</keyword>
<dbReference type="RefSeq" id="WP_168514425.1">
    <property type="nucleotide sequence ID" value="NZ_JAAXLS010000005.1"/>
</dbReference>
<reference evidence="11 12" key="1">
    <citation type="submission" date="2020-04" db="EMBL/GenBank/DDBJ databases">
        <title>Novel species.</title>
        <authorList>
            <person name="Teo W.F.A."/>
            <person name="Lipun K."/>
            <person name="Srisuk N."/>
            <person name="Duangmal K."/>
        </authorList>
    </citation>
    <scope>NUCLEOTIDE SEQUENCE [LARGE SCALE GENOMIC DNA]</scope>
    <source>
        <strain evidence="11 12">K13G38</strain>
    </source>
</reference>